<reference evidence="2" key="2">
    <citation type="submission" date="2021-03" db="UniProtKB">
        <authorList>
            <consortium name="EnsemblPlants"/>
        </authorList>
    </citation>
    <scope>IDENTIFICATION</scope>
</reference>
<evidence type="ECO:0000256" key="1">
    <source>
        <dbReference type="SAM" id="SignalP"/>
    </source>
</evidence>
<organism evidence="2 3">
    <name type="scientific">Chenopodium quinoa</name>
    <name type="common">Quinoa</name>
    <dbReference type="NCBI Taxonomy" id="63459"/>
    <lineage>
        <taxon>Eukaryota</taxon>
        <taxon>Viridiplantae</taxon>
        <taxon>Streptophyta</taxon>
        <taxon>Embryophyta</taxon>
        <taxon>Tracheophyta</taxon>
        <taxon>Spermatophyta</taxon>
        <taxon>Magnoliopsida</taxon>
        <taxon>eudicotyledons</taxon>
        <taxon>Gunneridae</taxon>
        <taxon>Pentapetalae</taxon>
        <taxon>Caryophyllales</taxon>
        <taxon>Chenopodiaceae</taxon>
        <taxon>Chenopodioideae</taxon>
        <taxon>Atripliceae</taxon>
        <taxon>Chenopodium</taxon>
    </lineage>
</organism>
<feature type="signal peptide" evidence="1">
    <location>
        <begin position="1"/>
        <end position="21"/>
    </location>
</feature>
<reference evidence="2" key="1">
    <citation type="journal article" date="2017" name="Nature">
        <title>The genome of Chenopodium quinoa.</title>
        <authorList>
            <person name="Jarvis D.E."/>
            <person name="Ho Y.S."/>
            <person name="Lightfoot D.J."/>
            <person name="Schmoeckel S.M."/>
            <person name="Li B."/>
            <person name="Borm T.J.A."/>
            <person name="Ohyanagi H."/>
            <person name="Mineta K."/>
            <person name="Michell C.T."/>
            <person name="Saber N."/>
            <person name="Kharbatia N.M."/>
            <person name="Rupper R.R."/>
            <person name="Sharp A.R."/>
            <person name="Dally N."/>
            <person name="Boughton B.A."/>
            <person name="Woo Y.H."/>
            <person name="Gao G."/>
            <person name="Schijlen E.G.W.M."/>
            <person name="Guo X."/>
            <person name="Momin A.A."/>
            <person name="Negrao S."/>
            <person name="Al-Babili S."/>
            <person name="Gehring C."/>
            <person name="Roessner U."/>
            <person name="Jung C."/>
            <person name="Murphy K."/>
            <person name="Arold S.T."/>
            <person name="Gojobori T."/>
            <person name="van der Linden C.G."/>
            <person name="van Loo E.N."/>
            <person name="Jellen E.N."/>
            <person name="Maughan P.J."/>
            <person name="Tester M."/>
        </authorList>
    </citation>
    <scope>NUCLEOTIDE SEQUENCE [LARGE SCALE GENOMIC DNA]</scope>
    <source>
        <strain evidence="2">cv. PI 614886</strain>
    </source>
</reference>
<evidence type="ECO:0000313" key="3">
    <source>
        <dbReference type="Proteomes" id="UP000596660"/>
    </source>
</evidence>
<keyword evidence="1" id="KW-0732">Signal</keyword>
<sequence length="203" mass="22442">MPAPPLIPSSLFLFKELLLYASLSYLSVNDDFIEDFELDLNWMLFLKITSSPSCSLSGLKSHVSLGFLLEKQKFAMRFSGVLEVQNFITSLQAILSNKIPNRPLTVSAISAMSSQSEFIPAYRPDTSSMMTPAYDSNPSKNLLNEYQELQTQNTVADSQSNVEALPPRFTSLVSSCSAEHKHDELALALAPGPQEFNLKAQIS</sequence>
<dbReference type="Proteomes" id="UP000596660">
    <property type="component" value="Unplaced"/>
</dbReference>
<keyword evidence="3" id="KW-1185">Reference proteome</keyword>
<dbReference type="AlphaFoldDB" id="A0A803L0Q6"/>
<evidence type="ECO:0000313" key="2">
    <source>
        <dbReference type="EnsemblPlants" id="AUR62005444-RA:cds"/>
    </source>
</evidence>
<accession>A0A803L0Q6</accession>
<protein>
    <submittedName>
        <fullName evidence="2">Uncharacterized protein</fullName>
    </submittedName>
</protein>
<feature type="chain" id="PRO_5030633466" evidence="1">
    <location>
        <begin position="22"/>
        <end position="203"/>
    </location>
</feature>
<dbReference type="Gramene" id="AUR62005444-RA">
    <property type="protein sequence ID" value="AUR62005444-RA:cds"/>
    <property type="gene ID" value="AUR62005444"/>
</dbReference>
<name>A0A803L0Q6_CHEQI</name>
<dbReference type="EnsemblPlants" id="AUR62005444-RA">
    <property type="protein sequence ID" value="AUR62005444-RA:cds"/>
    <property type="gene ID" value="AUR62005444"/>
</dbReference>
<proteinExistence type="predicted"/>